<feature type="compositionally biased region" description="Low complexity" evidence="5">
    <location>
        <begin position="490"/>
        <end position="532"/>
    </location>
</feature>
<proteinExistence type="predicted"/>
<feature type="compositionally biased region" description="Low complexity" evidence="5">
    <location>
        <begin position="89"/>
        <end position="103"/>
    </location>
</feature>
<feature type="region of interest" description="Disordered" evidence="5">
    <location>
        <begin position="389"/>
        <end position="442"/>
    </location>
</feature>
<dbReference type="InterPro" id="IPR000679">
    <property type="entry name" value="Znf_GATA"/>
</dbReference>
<dbReference type="GO" id="GO:0008270">
    <property type="term" value="F:zinc ion binding"/>
    <property type="evidence" value="ECO:0007669"/>
    <property type="project" value="UniProtKB-KW"/>
</dbReference>
<dbReference type="Proteomes" id="UP000247702">
    <property type="component" value="Unassembled WGS sequence"/>
</dbReference>
<feature type="region of interest" description="Disordered" evidence="5">
    <location>
        <begin position="648"/>
        <end position="764"/>
    </location>
</feature>
<evidence type="ECO:0008006" key="11">
    <source>
        <dbReference type="Google" id="ProtNLM"/>
    </source>
</evidence>
<dbReference type="Pfam" id="PF00320">
    <property type="entry name" value="GATA"/>
    <property type="match status" value="1"/>
</dbReference>
<dbReference type="PANTHER" id="PTHR47255">
    <property type="entry name" value="GATA TRANSCRIPTION FACTOR 22-RELATED"/>
    <property type="match status" value="1"/>
</dbReference>
<evidence type="ECO:0000256" key="1">
    <source>
        <dbReference type="ARBA" id="ARBA00022723"/>
    </source>
</evidence>
<dbReference type="STRING" id="94130.A0A2Z6RKW3"/>
<feature type="region of interest" description="Disordered" evidence="5">
    <location>
        <begin position="89"/>
        <end position="117"/>
    </location>
</feature>
<feature type="compositionally biased region" description="Polar residues" evidence="5">
    <location>
        <begin position="674"/>
        <end position="684"/>
    </location>
</feature>
<keyword evidence="1" id="KW-0479">Metal-binding</keyword>
<keyword evidence="3" id="KW-0862">Zinc</keyword>
<dbReference type="OrthoDB" id="2162994at2759"/>
<feature type="compositionally biased region" description="Polar residues" evidence="5">
    <location>
        <begin position="744"/>
        <end position="764"/>
    </location>
</feature>
<dbReference type="CDD" id="cd00202">
    <property type="entry name" value="ZnF_GATA"/>
    <property type="match status" value="1"/>
</dbReference>
<dbReference type="Proteomes" id="UP000615446">
    <property type="component" value="Unassembled WGS sequence"/>
</dbReference>
<dbReference type="AlphaFoldDB" id="A0A2Z6RKW3"/>
<sequence length="764" mass="87083">MAFSICFWALLSQKDLSFVYLSPWLSKALGSEDDLLLGTSFFDYFHPEEREMARHDLSELVKKKTLSCSVTRCQYNTIQTIRKKLQQSPVSSSKSSFKQLPSQYSPAPSTMTSPNFATTATPQTIQRSNDDEYMVMEVGMNVVSQDIVLAFFHSVKQNNSNCVSSTCGETEFTNEEVNKLTSLMRKHLASKVQTPPSTPFPENFYNNETPNRIFQILDRKSRDLIFTWPDSNSINSYNKYDFSRLIWDSTIIKDSSNIKLNVQESPNCLRLASDKHIIETSGIFRQVESVIIPYGDIVFACFQILPSVTSTILSSSAFIKPKARSAPCSPAATINSNNSIYVKRPRSPGSLSPLPSSYFYDDEFKRYHNNNNSSSSYYNQDFPDFVHENHRSKRHRSSNEQHFVPIKISSSPSVPHLLLNPMSPPSYHDQQQRSTQPQFSLSTISKDHQALPTIQHPQQPYYPHVTPTSQPRQSSPKQDYPSPTPSQFHNVNNNNNNNNNITSNNNMSQPRQSSPSTSQSSTNQSQQQRYTQFPSQQRRNNNNNNNSNNNNNNNTNNNNNNNNVQGVKKCESCHTSSSPEWRRGPTGHKTLCNACGLRYSRTIARENRKREQAQREQEQRQREQREREERARERAAATVMMQRVIEPFSQYRSSNTTPIPIMTPGQQHHHHHQTSANSSHSTGPLQYHPSTLPPISYRHQPQPSHHHHNIRPIPLSHHHQIDLPPPLNNDRIGYTLPPPHYFDRQQNGAGGASNSTSYQIPGGR</sequence>
<gene>
    <name evidence="9" type="ORF">RCL2_001610500</name>
    <name evidence="8" type="ORF">RclHR1_03330001</name>
</gene>
<evidence type="ECO:0000313" key="9">
    <source>
        <dbReference type="EMBL" id="GES89201.1"/>
    </source>
</evidence>
<dbReference type="SUPFAM" id="SSF57716">
    <property type="entry name" value="Glucocorticoid receptor-like (DNA-binding domain)"/>
    <property type="match status" value="1"/>
</dbReference>
<dbReference type="PROSITE" id="PS50112">
    <property type="entry name" value="PAS"/>
    <property type="match status" value="1"/>
</dbReference>
<evidence type="ECO:0000259" key="7">
    <source>
        <dbReference type="PROSITE" id="PS50114"/>
    </source>
</evidence>
<feature type="compositionally biased region" description="Polar residues" evidence="5">
    <location>
        <begin position="104"/>
        <end position="117"/>
    </location>
</feature>
<dbReference type="SUPFAM" id="SSF55785">
    <property type="entry name" value="PYP-like sensor domain (PAS domain)"/>
    <property type="match status" value="1"/>
</dbReference>
<name>A0A2Z6RKW3_9GLOM</name>
<evidence type="ECO:0000313" key="10">
    <source>
        <dbReference type="Proteomes" id="UP000247702"/>
    </source>
</evidence>
<feature type="compositionally biased region" description="Polar residues" evidence="5">
    <location>
        <begin position="466"/>
        <end position="477"/>
    </location>
</feature>
<dbReference type="InterPro" id="IPR052138">
    <property type="entry name" value="GATA_ZnFinger_Domain"/>
</dbReference>
<feature type="domain" description="PAS" evidence="6">
    <location>
        <begin position="18"/>
        <end position="64"/>
    </location>
</feature>
<keyword evidence="2 4" id="KW-0863">Zinc-finger</keyword>
<evidence type="ECO:0000256" key="3">
    <source>
        <dbReference type="ARBA" id="ARBA00022833"/>
    </source>
</evidence>
<reference evidence="9" key="2">
    <citation type="submission" date="2019-10" db="EMBL/GenBank/DDBJ databases">
        <title>Conservation and host-specific expression of non-tandemly repeated heterogenous ribosome RNA gene in arbuscular mycorrhizal fungi.</title>
        <authorList>
            <person name="Maeda T."/>
            <person name="Kobayashi Y."/>
            <person name="Nakagawa T."/>
            <person name="Ezawa T."/>
            <person name="Yamaguchi K."/>
            <person name="Bino T."/>
            <person name="Nishimoto Y."/>
            <person name="Shigenobu S."/>
            <person name="Kawaguchi M."/>
        </authorList>
    </citation>
    <scope>NUCLEOTIDE SEQUENCE</scope>
    <source>
        <strain evidence="9">HR1</strain>
    </source>
</reference>
<dbReference type="SMART" id="SM00401">
    <property type="entry name" value="ZnF_GATA"/>
    <property type="match status" value="1"/>
</dbReference>
<evidence type="ECO:0000259" key="6">
    <source>
        <dbReference type="PROSITE" id="PS50112"/>
    </source>
</evidence>
<evidence type="ECO:0000256" key="2">
    <source>
        <dbReference type="ARBA" id="ARBA00022771"/>
    </source>
</evidence>
<dbReference type="GO" id="GO:0043565">
    <property type="term" value="F:sequence-specific DNA binding"/>
    <property type="evidence" value="ECO:0007669"/>
    <property type="project" value="InterPro"/>
</dbReference>
<dbReference type="PANTHER" id="PTHR47255:SF4">
    <property type="entry name" value="GATA ZINC FINGER DOMAIN-CONTAINING PROTEIN 12"/>
    <property type="match status" value="1"/>
</dbReference>
<dbReference type="InterPro" id="IPR013088">
    <property type="entry name" value="Znf_NHR/GATA"/>
</dbReference>
<dbReference type="Gene3D" id="3.30.50.10">
    <property type="entry name" value="Erythroid Transcription Factor GATA-1, subunit A"/>
    <property type="match status" value="1"/>
</dbReference>
<dbReference type="GO" id="GO:0006355">
    <property type="term" value="P:regulation of DNA-templated transcription"/>
    <property type="evidence" value="ECO:0007669"/>
    <property type="project" value="InterPro"/>
</dbReference>
<evidence type="ECO:0000256" key="5">
    <source>
        <dbReference type="SAM" id="MobiDB-lite"/>
    </source>
</evidence>
<organism evidence="8 10">
    <name type="scientific">Rhizophagus clarus</name>
    <dbReference type="NCBI Taxonomy" id="94130"/>
    <lineage>
        <taxon>Eukaryota</taxon>
        <taxon>Fungi</taxon>
        <taxon>Fungi incertae sedis</taxon>
        <taxon>Mucoromycota</taxon>
        <taxon>Glomeromycotina</taxon>
        <taxon>Glomeromycetes</taxon>
        <taxon>Glomerales</taxon>
        <taxon>Glomeraceae</taxon>
        <taxon>Rhizophagus</taxon>
    </lineage>
</organism>
<dbReference type="PROSITE" id="PS50114">
    <property type="entry name" value="GATA_ZN_FINGER_2"/>
    <property type="match status" value="1"/>
</dbReference>
<dbReference type="Gene3D" id="3.30.450.20">
    <property type="entry name" value="PAS domain"/>
    <property type="match status" value="1"/>
</dbReference>
<protein>
    <recommendedName>
        <fullName evidence="11">GATA-type domain-containing protein</fullName>
    </recommendedName>
</protein>
<dbReference type="InterPro" id="IPR000014">
    <property type="entry name" value="PAS"/>
</dbReference>
<feature type="compositionally biased region" description="Polar residues" evidence="5">
    <location>
        <begin position="428"/>
        <end position="442"/>
    </location>
</feature>
<feature type="region of interest" description="Disordered" evidence="5">
    <location>
        <begin position="606"/>
        <end position="633"/>
    </location>
</feature>
<dbReference type="PROSITE" id="PS00344">
    <property type="entry name" value="GATA_ZN_FINGER_1"/>
    <property type="match status" value="1"/>
</dbReference>
<feature type="region of interest" description="Disordered" evidence="5">
    <location>
        <begin position="457"/>
        <end position="592"/>
    </location>
</feature>
<comment type="caution">
    <text evidence="8">The sequence shown here is derived from an EMBL/GenBank/DDBJ whole genome shotgun (WGS) entry which is preliminary data.</text>
</comment>
<accession>A0A2Z6RKW3</accession>
<dbReference type="InterPro" id="IPR035965">
    <property type="entry name" value="PAS-like_dom_sf"/>
</dbReference>
<reference evidence="8 10" key="1">
    <citation type="submission" date="2017-11" db="EMBL/GenBank/DDBJ databases">
        <title>The genome of Rhizophagus clarus HR1 reveals common genetic basis of auxotrophy among arbuscular mycorrhizal fungi.</title>
        <authorList>
            <person name="Kobayashi Y."/>
        </authorList>
    </citation>
    <scope>NUCLEOTIDE SEQUENCE [LARGE SCALE GENOMIC DNA]</scope>
    <source>
        <strain evidence="8 10">HR1</strain>
    </source>
</reference>
<evidence type="ECO:0000313" key="8">
    <source>
        <dbReference type="EMBL" id="GBB98804.1"/>
    </source>
</evidence>
<dbReference type="EMBL" id="BLAL01000183">
    <property type="protein sequence ID" value="GES89201.1"/>
    <property type="molecule type" value="Genomic_DNA"/>
</dbReference>
<keyword evidence="10" id="KW-1185">Reference proteome</keyword>
<dbReference type="EMBL" id="BEXD01002591">
    <property type="protein sequence ID" value="GBB98804.1"/>
    <property type="molecule type" value="Genomic_DNA"/>
</dbReference>
<feature type="compositionally biased region" description="Low complexity" evidence="5">
    <location>
        <begin position="540"/>
        <end position="563"/>
    </location>
</feature>
<feature type="domain" description="GATA-type" evidence="7">
    <location>
        <begin position="568"/>
        <end position="599"/>
    </location>
</feature>
<evidence type="ECO:0000256" key="4">
    <source>
        <dbReference type="PROSITE-ProRule" id="PRU00094"/>
    </source>
</evidence>
<feature type="compositionally biased region" description="Low complexity" evidence="5">
    <location>
        <begin position="404"/>
        <end position="415"/>
    </location>
</feature>